<feature type="region of interest" description="Disordered" evidence="1">
    <location>
        <begin position="1"/>
        <end position="40"/>
    </location>
</feature>
<dbReference type="EC" id="1.5.1.20" evidence="2"/>
<keyword evidence="2" id="KW-0560">Oxidoreductase</keyword>
<dbReference type="KEGG" id="hfv:R50_0787"/>
<evidence type="ECO:0000256" key="1">
    <source>
        <dbReference type="SAM" id="MobiDB-lite"/>
    </source>
</evidence>
<gene>
    <name evidence="2" type="ORF">R50_0787</name>
</gene>
<dbReference type="AlphaFoldDB" id="A0A6F8ZF85"/>
<evidence type="ECO:0000313" key="3">
    <source>
        <dbReference type="Proteomes" id="UP000503399"/>
    </source>
</evidence>
<proteinExistence type="predicted"/>
<feature type="region of interest" description="Disordered" evidence="1">
    <location>
        <begin position="62"/>
        <end position="121"/>
    </location>
</feature>
<dbReference type="Proteomes" id="UP000503399">
    <property type="component" value="Chromosome"/>
</dbReference>
<keyword evidence="3" id="KW-1185">Reference proteome</keyword>
<sequence>MLPASRHSGALGRGLIAGGRTGWRTAARGRQMPATGPVASGNCDGLIPGLFLTIQPRPRLLAARPPRAPPAQGAGLCPPFRRPHPGRAAGALATHGPEPPAGRVRPSRALRQAGSSRRMTA</sequence>
<name>A0A6F8ZF85_9FIRM</name>
<organism evidence="2 3">
    <name type="scientific">Candidatus Hydrogenisulfobacillus filiaventi</name>
    <dbReference type="NCBI Taxonomy" id="2707344"/>
    <lineage>
        <taxon>Bacteria</taxon>
        <taxon>Bacillati</taxon>
        <taxon>Bacillota</taxon>
        <taxon>Clostridia</taxon>
        <taxon>Eubacteriales</taxon>
        <taxon>Clostridiales Family XVII. Incertae Sedis</taxon>
        <taxon>Candidatus Hydrogenisulfobacillus</taxon>
    </lineage>
</organism>
<feature type="compositionally biased region" description="Gly residues" evidence="1">
    <location>
        <begin position="11"/>
        <end position="21"/>
    </location>
</feature>
<protein>
    <submittedName>
        <fullName evidence="2">5,10-methylenetetrahydrofolate reductase</fullName>
        <ecNumber evidence="2">1.5.1.20</ecNumber>
    </submittedName>
</protein>
<dbReference type="GO" id="GO:0004489">
    <property type="term" value="F:methylenetetrahydrofolate reductase [NAD(P)H] activity"/>
    <property type="evidence" value="ECO:0007669"/>
    <property type="project" value="UniProtKB-EC"/>
</dbReference>
<evidence type="ECO:0000313" key="2">
    <source>
        <dbReference type="EMBL" id="CAB1128293.1"/>
    </source>
</evidence>
<reference evidence="2 3" key="1">
    <citation type="submission" date="2020-02" db="EMBL/GenBank/DDBJ databases">
        <authorList>
            <person name="Hogendoorn C."/>
        </authorList>
    </citation>
    <scope>NUCLEOTIDE SEQUENCE [LARGE SCALE GENOMIC DNA]</scope>
    <source>
        <strain evidence="2">R501</strain>
    </source>
</reference>
<accession>A0A6F8ZF85</accession>
<dbReference type="EMBL" id="LR778114">
    <property type="protein sequence ID" value="CAB1128293.1"/>
    <property type="molecule type" value="Genomic_DNA"/>
</dbReference>